<dbReference type="Proteomes" id="UP000192610">
    <property type="component" value="Unassembled WGS sequence"/>
</dbReference>
<dbReference type="STRING" id="354355.SAMN05660816_03441"/>
<evidence type="ECO:0000256" key="2">
    <source>
        <dbReference type="ARBA" id="ARBA00023125"/>
    </source>
</evidence>
<keyword evidence="1" id="KW-0805">Transcription regulation</keyword>
<proteinExistence type="predicted"/>
<dbReference type="AlphaFoldDB" id="A0A1V9EH23"/>
<dbReference type="InterPro" id="IPR018060">
    <property type="entry name" value="HTH_AraC"/>
</dbReference>
<keyword evidence="3" id="KW-0804">Transcription</keyword>
<evidence type="ECO:0000256" key="1">
    <source>
        <dbReference type="ARBA" id="ARBA00023015"/>
    </source>
</evidence>
<organism evidence="5 6">
    <name type="scientific">Niastella yeongjuensis</name>
    <dbReference type="NCBI Taxonomy" id="354355"/>
    <lineage>
        <taxon>Bacteria</taxon>
        <taxon>Pseudomonadati</taxon>
        <taxon>Bacteroidota</taxon>
        <taxon>Chitinophagia</taxon>
        <taxon>Chitinophagales</taxon>
        <taxon>Chitinophagaceae</taxon>
        <taxon>Niastella</taxon>
    </lineage>
</organism>
<evidence type="ECO:0000313" key="5">
    <source>
        <dbReference type="EMBL" id="OQP45439.1"/>
    </source>
</evidence>
<dbReference type="Pfam" id="PF12833">
    <property type="entry name" value="HTH_18"/>
    <property type="match status" value="1"/>
</dbReference>
<dbReference type="GO" id="GO:0003700">
    <property type="term" value="F:DNA-binding transcription factor activity"/>
    <property type="evidence" value="ECO:0007669"/>
    <property type="project" value="InterPro"/>
</dbReference>
<reference evidence="6" key="1">
    <citation type="submission" date="2016-04" db="EMBL/GenBank/DDBJ databases">
        <authorList>
            <person name="Chen L."/>
            <person name="Zhuang W."/>
            <person name="Wang G."/>
        </authorList>
    </citation>
    <scope>NUCLEOTIDE SEQUENCE [LARGE SCALE GENOMIC DNA]</scope>
    <source>
        <strain evidence="6">17621</strain>
    </source>
</reference>
<dbReference type="PRINTS" id="PR00032">
    <property type="entry name" value="HTHARAC"/>
</dbReference>
<dbReference type="InterPro" id="IPR009057">
    <property type="entry name" value="Homeodomain-like_sf"/>
</dbReference>
<gene>
    <name evidence="5" type="ORF">A4H97_32355</name>
</gene>
<dbReference type="PROSITE" id="PS00041">
    <property type="entry name" value="HTH_ARAC_FAMILY_1"/>
    <property type="match status" value="1"/>
</dbReference>
<dbReference type="Gene3D" id="1.10.10.60">
    <property type="entry name" value="Homeodomain-like"/>
    <property type="match status" value="1"/>
</dbReference>
<protein>
    <recommendedName>
        <fullName evidence="4">HTH araC/xylS-type domain-containing protein</fullName>
    </recommendedName>
</protein>
<feature type="domain" description="HTH araC/xylS-type" evidence="4">
    <location>
        <begin position="17"/>
        <end position="114"/>
    </location>
</feature>
<dbReference type="PANTHER" id="PTHR47893:SF1">
    <property type="entry name" value="REGULATORY PROTEIN PCHR"/>
    <property type="match status" value="1"/>
</dbReference>
<dbReference type="OrthoDB" id="677736at2"/>
<dbReference type="PANTHER" id="PTHR47893">
    <property type="entry name" value="REGULATORY PROTEIN PCHR"/>
    <property type="match status" value="1"/>
</dbReference>
<dbReference type="SMART" id="SM00342">
    <property type="entry name" value="HTH_ARAC"/>
    <property type="match status" value="1"/>
</dbReference>
<dbReference type="InterPro" id="IPR053142">
    <property type="entry name" value="PchR_regulatory_protein"/>
</dbReference>
<dbReference type="InterPro" id="IPR020449">
    <property type="entry name" value="Tscrpt_reg_AraC-type_HTH"/>
</dbReference>
<dbReference type="PROSITE" id="PS01124">
    <property type="entry name" value="HTH_ARAC_FAMILY_2"/>
    <property type="match status" value="1"/>
</dbReference>
<dbReference type="EMBL" id="LVXG01000029">
    <property type="protein sequence ID" value="OQP45439.1"/>
    <property type="molecule type" value="Genomic_DNA"/>
</dbReference>
<evidence type="ECO:0000313" key="6">
    <source>
        <dbReference type="Proteomes" id="UP000192610"/>
    </source>
</evidence>
<keyword evidence="6" id="KW-1185">Reference proteome</keyword>
<accession>A0A1V9EH23</accession>
<comment type="caution">
    <text evidence="5">The sequence shown here is derived from an EMBL/GenBank/DDBJ whole genome shotgun (WGS) entry which is preliminary data.</text>
</comment>
<evidence type="ECO:0000256" key="3">
    <source>
        <dbReference type="ARBA" id="ARBA00023163"/>
    </source>
</evidence>
<keyword evidence="2" id="KW-0238">DNA-binding</keyword>
<evidence type="ECO:0000259" key="4">
    <source>
        <dbReference type="PROSITE" id="PS01124"/>
    </source>
</evidence>
<sequence>MAKYNRYYRREIMDAVRGVKKIIDDNPTNGISTATLASEAGISRNVLQEAFKNKYGTSIGQYKLRMRMAHAKYLLTNGSSIKEVSITLRYSSISAFCNAFRKYYGQSPSDWKTRRR</sequence>
<dbReference type="RefSeq" id="WP_081202292.1">
    <property type="nucleotide sequence ID" value="NZ_FOCZ01000006.1"/>
</dbReference>
<dbReference type="InterPro" id="IPR018062">
    <property type="entry name" value="HTH_AraC-typ_CS"/>
</dbReference>
<dbReference type="GO" id="GO:0043565">
    <property type="term" value="F:sequence-specific DNA binding"/>
    <property type="evidence" value="ECO:0007669"/>
    <property type="project" value="InterPro"/>
</dbReference>
<name>A0A1V9EH23_9BACT</name>
<dbReference type="SUPFAM" id="SSF46689">
    <property type="entry name" value="Homeodomain-like"/>
    <property type="match status" value="2"/>
</dbReference>